<keyword evidence="2" id="KW-1185">Reference proteome</keyword>
<dbReference type="Proteomes" id="UP001153321">
    <property type="component" value="Chromosome 8"/>
</dbReference>
<dbReference type="EMBL" id="LR824539">
    <property type="protein sequence ID" value="CAH1646713.1"/>
    <property type="molecule type" value="Genomic_DNA"/>
</dbReference>
<sequence length="112" mass="12666">MGTRCDTTVEPSNLVSRLRLYMSKLAPQPTTWHTSSSKPFYVPKDLETTTHVFVRQGPARRPLQAAYMGLYKVIRRGPKTFDVDIAGKTQTITIDRIKSAYVAQEEPSPPNR</sequence>
<dbReference type="PANTHER" id="PTHR38681">
    <property type="entry name" value="RETROVIRUS-RELATED POL POLYPROTEIN FROM TRANSPOSON 412-LIKE PROTEIN-RELATED"/>
    <property type="match status" value="1"/>
</dbReference>
<name>A0A9P0IH05_SPOLI</name>
<gene>
    <name evidence="1" type="ORF">SPLIT_LOCUS12064</name>
</gene>
<protein>
    <submittedName>
        <fullName evidence="1">Uncharacterized protein</fullName>
    </submittedName>
</protein>
<proteinExistence type="predicted"/>
<organism evidence="1 2">
    <name type="scientific">Spodoptera littoralis</name>
    <name type="common">Egyptian cotton leafworm</name>
    <dbReference type="NCBI Taxonomy" id="7109"/>
    <lineage>
        <taxon>Eukaryota</taxon>
        <taxon>Metazoa</taxon>
        <taxon>Ecdysozoa</taxon>
        <taxon>Arthropoda</taxon>
        <taxon>Hexapoda</taxon>
        <taxon>Insecta</taxon>
        <taxon>Pterygota</taxon>
        <taxon>Neoptera</taxon>
        <taxon>Endopterygota</taxon>
        <taxon>Lepidoptera</taxon>
        <taxon>Glossata</taxon>
        <taxon>Ditrysia</taxon>
        <taxon>Noctuoidea</taxon>
        <taxon>Noctuidae</taxon>
        <taxon>Amphipyrinae</taxon>
        <taxon>Spodoptera</taxon>
    </lineage>
</organism>
<evidence type="ECO:0000313" key="2">
    <source>
        <dbReference type="Proteomes" id="UP001153321"/>
    </source>
</evidence>
<accession>A0A9P0IH05</accession>
<evidence type="ECO:0000313" key="1">
    <source>
        <dbReference type="EMBL" id="CAH1646713.1"/>
    </source>
</evidence>
<dbReference type="AlphaFoldDB" id="A0A9P0IH05"/>
<dbReference type="PANTHER" id="PTHR38681:SF1">
    <property type="entry name" value="RETROVIRUS-RELATED POL POLYPROTEIN FROM TRANSPOSON 412-LIKE PROTEIN"/>
    <property type="match status" value="1"/>
</dbReference>
<reference evidence="1" key="1">
    <citation type="submission" date="2022-02" db="EMBL/GenBank/DDBJ databases">
        <authorList>
            <person name="King R."/>
        </authorList>
    </citation>
    <scope>NUCLEOTIDE SEQUENCE</scope>
</reference>